<gene>
    <name evidence="1" type="ORF">EG353_06555</name>
</gene>
<keyword evidence="2" id="KW-1185">Reference proteome</keyword>
<proteinExistence type="predicted"/>
<dbReference type="RefSeq" id="WP_123860782.1">
    <property type="nucleotide sequence ID" value="NZ_CP033912.1"/>
</dbReference>
<protein>
    <submittedName>
        <fullName evidence="1">Uncharacterized protein</fullName>
    </submittedName>
</protein>
<reference evidence="1 2" key="1">
    <citation type="submission" date="2018-11" db="EMBL/GenBank/DDBJ databases">
        <title>Proposal to divide the Flavobacteriaceae and reorganize its genera based on Amino Acid Identity values calculated from whole genome sequences.</title>
        <authorList>
            <person name="Nicholson A.C."/>
            <person name="Gulvik C.A."/>
            <person name="Whitney A.M."/>
            <person name="Humrighouse B.W."/>
            <person name="Bell M."/>
            <person name="Holmes B."/>
            <person name="Steigerwalt A.G."/>
            <person name="Villarma A."/>
            <person name="Sheth M."/>
            <person name="Batra D."/>
            <person name="Pryor J."/>
            <person name="Bernardet J.-F."/>
            <person name="Hugo C."/>
            <person name="Kampfer P."/>
            <person name="Newman J."/>
            <person name="McQuiston J.R."/>
        </authorList>
    </citation>
    <scope>NUCLEOTIDE SEQUENCE [LARGE SCALE GENOMIC DNA]</scope>
    <source>
        <strain evidence="1 2">H5143</strain>
    </source>
</reference>
<name>A0ABM7B949_9FLAO</name>
<organism evidence="1 2">
    <name type="scientific">Chryseobacterium shandongense</name>
    <dbReference type="NCBI Taxonomy" id="1493872"/>
    <lineage>
        <taxon>Bacteria</taxon>
        <taxon>Pseudomonadati</taxon>
        <taxon>Bacteroidota</taxon>
        <taxon>Flavobacteriia</taxon>
        <taxon>Flavobacteriales</taxon>
        <taxon>Weeksellaceae</taxon>
        <taxon>Chryseobacterium group</taxon>
        <taxon>Chryseobacterium</taxon>
    </lineage>
</organism>
<dbReference type="Proteomes" id="UP000281741">
    <property type="component" value="Chromosome"/>
</dbReference>
<accession>A0ABM7B949</accession>
<evidence type="ECO:0000313" key="1">
    <source>
        <dbReference type="EMBL" id="AZA95245.1"/>
    </source>
</evidence>
<sequence length="78" mass="9413">MKQEEVLRTQTKTKKNNYDLKEIISTQFDKVFFRFEDLVEMDIFSLAQLSEQWNVLINNGYVKKVYDTENKIIQFKKA</sequence>
<evidence type="ECO:0000313" key="2">
    <source>
        <dbReference type="Proteomes" id="UP000281741"/>
    </source>
</evidence>
<dbReference type="EMBL" id="CP033912">
    <property type="protein sequence ID" value="AZA95245.1"/>
    <property type="molecule type" value="Genomic_DNA"/>
</dbReference>